<keyword evidence="2" id="KW-1185">Reference proteome</keyword>
<dbReference type="Proteomes" id="UP001345963">
    <property type="component" value="Unassembled WGS sequence"/>
</dbReference>
<accession>A0ABU7BSH0</accession>
<dbReference type="EMBL" id="JAHUTI010068879">
    <property type="protein sequence ID" value="MED6253611.1"/>
    <property type="molecule type" value="Genomic_DNA"/>
</dbReference>
<name>A0ABU7BSH0_9TELE</name>
<sequence>MFHPHYPSTTTEAENSSSKHEIHYCFGTILAQLKRLQEFHYEYIHRHPTHSLKHMFPICRHTPAHCTSKFRYSNRWRLRTKMSVLIAASKLWCQPTAHNLKCALQLGETEHTKPDVY</sequence>
<protein>
    <submittedName>
        <fullName evidence="1">Uncharacterized protein</fullName>
    </submittedName>
</protein>
<proteinExistence type="predicted"/>
<gene>
    <name evidence="1" type="ORF">ATANTOWER_017807</name>
</gene>
<comment type="caution">
    <text evidence="1">The sequence shown here is derived from an EMBL/GenBank/DDBJ whole genome shotgun (WGS) entry which is preliminary data.</text>
</comment>
<reference evidence="1 2" key="1">
    <citation type="submission" date="2021-07" db="EMBL/GenBank/DDBJ databases">
        <authorList>
            <person name="Palmer J.M."/>
        </authorList>
    </citation>
    <scope>NUCLEOTIDE SEQUENCE [LARGE SCALE GENOMIC DNA]</scope>
    <source>
        <strain evidence="1 2">AT_MEX2019</strain>
        <tissue evidence="1">Muscle</tissue>
    </source>
</reference>
<organism evidence="1 2">
    <name type="scientific">Ataeniobius toweri</name>
    <dbReference type="NCBI Taxonomy" id="208326"/>
    <lineage>
        <taxon>Eukaryota</taxon>
        <taxon>Metazoa</taxon>
        <taxon>Chordata</taxon>
        <taxon>Craniata</taxon>
        <taxon>Vertebrata</taxon>
        <taxon>Euteleostomi</taxon>
        <taxon>Actinopterygii</taxon>
        <taxon>Neopterygii</taxon>
        <taxon>Teleostei</taxon>
        <taxon>Neoteleostei</taxon>
        <taxon>Acanthomorphata</taxon>
        <taxon>Ovalentaria</taxon>
        <taxon>Atherinomorphae</taxon>
        <taxon>Cyprinodontiformes</taxon>
        <taxon>Goodeidae</taxon>
        <taxon>Ataeniobius</taxon>
    </lineage>
</organism>
<evidence type="ECO:0000313" key="2">
    <source>
        <dbReference type="Proteomes" id="UP001345963"/>
    </source>
</evidence>
<evidence type="ECO:0000313" key="1">
    <source>
        <dbReference type="EMBL" id="MED6253611.1"/>
    </source>
</evidence>